<dbReference type="Proteomes" id="UP000078492">
    <property type="component" value="Unassembled WGS sequence"/>
</dbReference>
<sequence length="84" mass="9486">MALRSAPRCATLVGPHRLSSSRLVSSRRCSSFSVPFRSGGYAPPLLRFWPLRTARPRRFLASRGSSTHVYTYSVYYVRSYALEG</sequence>
<evidence type="ECO:0000313" key="2">
    <source>
        <dbReference type="Proteomes" id="UP000078492"/>
    </source>
</evidence>
<accession>A0A195E4P3</accession>
<protein>
    <submittedName>
        <fullName evidence="1">Uncharacterized protein</fullName>
    </submittedName>
</protein>
<name>A0A195E4P3_9HYME</name>
<keyword evidence="2" id="KW-1185">Reference proteome</keyword>
<evidence type="ECO:0000313" key="1">
    <source>
        <dbReference type="EMBL" id="KYN20155.1"/>
    </source>
</evidence>
<dbReference type="EMBL" id="KQ979609">
    <property type="protein sequence ID" value="KYN20155.1"/>
    <property type="molecule type" value="Genomic_DNA"/>
</dbReference>
<reference evidence="1 2" key="1">
    <citation type="submission" date="2015-09" db="EMBL/GenBank/DDBJ databases">
        <title>Trachymyrmex cornetzi WGS genome.</title>
        <authorList>
            <person name="Nygaard S."/>
            <person name="Hu H."/>
            <person name="Boomsma J."/>
            <person name="Zhang G."/>
        </authorList>
    </citation>
    <scope>NUCLEOTIDE SEQUENCE [LARGE SCALE GENOMIC DNA]</scope>
    <source>
        <strain evidence="1">Tcor2-1</strain>
        <tissue evidence="1">Whole body</tissue>
    </source>
</reference>
<proteinExistence type="predicted"/>
<dbReference type="AlphaFoldDB" id="A0A195E4P3"/>
<organism evidence="1 2">
    <name type="scientific">Trachymyrmex cornetzi</name>
    <dbReference type="NCBI Taxonomy" id="471704"/>
    <lineage>
        <taxon>Eukaryota</taxon>
        <taxon>Metazoa</taxon>
        <taxon>Ecdysozoa</taxon>
        <taxon>Arthropoda</taxon>
        <taxon>Hexapoda</taxon>
        <taxon>Insecta</taxon>
        <taxon>Pterygota</taxon>
        <taxon>Neoptera</taxon>
        <taxon>Endopterygota</taxon>
        <taxon>Hymenoptera</taxon>
        <taxon>Apocrita</taxon>
        <taxon>Aculeata</taxon>
        <taxon>Formicoidea</taxon>
        <taxon>Formicidae</taxon>
        <taxon>Myrmicinae</taxon>
        <taxon>Trachymyrmex</taxon>
    </lineage>
</organism>
<gene>
    <name evidence="1" type="ORF">ALC57_07445</name>
</gene>